<accession>A0A0R0CYF6</accession>
<dbReference type="InterPro" id="IPR036388">
    <property type="entry name" value="WH-like_DNA-bd_sf"/>
</dbReference>
<dbReference type="InterPro" id="IPR001789">
    <property type="entry name" value="Sig_transdc_resp-reg_receiver"/>
</dbReference>
<dbReference type="SMART" id="SM00862">
    <property type="entry name" value="Trans_reg_C"/>
    <property type="match status" value="1"/>
</dbReference>
<dbReference type="GO" id="GO:0006355">
    <property type="term" value="P:regulation of DNA-templated transcription"/>
    <property type="evidence" value="ECO:0007669"/>
    <property type="project" value="InterPro"/>
</dbReference>
<dbReference type="AlphaFoldDB" id="A0A0R0CYF6"/>
<dbReference type="InterPro" id="IPR011006">
    <property type="entry name" value="CheY-like_superfamily"/>
</dbReference>
<keyword evidence="2" id="KW-0597">Phosphoprotein</keyword>
<dbReference type="EMBL" id="LDJL01000007">
    <property type="protein sequence ID" value="KRG70152.1"/>
    <property type="molecule type" value="Genomic_DNA"/>
</dbReference>
<sequence length="238" mass="26389">MNPSADPGEDNLRVALLEDDLLLRDRVLLPGLRNYGFVVDGMEFAAELWEALPRRGYRIVVLDVGLPDADGFSVARQLRGMDPGMGIIMLTARDQVPDQVRGLSQGADAYLTKPVQVELLAANLHSLARRISHAAASDGNGQWQLDANDWCLRSPQRHSVPLTRTERKVMARMLATPGVSVSREELVAELTDDVHDFDMHRLESIFYRLRRKVEATCGEALPITAVHGEGYVMTPAVH</sequence>
<dbReference type="InterPro" id="IPR016032">
    <property type="entry name" value="Sig_transdc_resp-reg_C-effctor"/>
</dbReference>
<dbReference type="SUPFAM" id="SSF46894">
    <property type="entry name" value="C-terminal effector domain of the bipartite response regulators"/>
    <property type="match status" value="1"/>
</dbReference>
<keyword evidence="7" id="KW-1185">Reference proteome</keyword>
<organism evidence="6 7">
    <name type="scientific">Pseudoxanthomonas dokdonensis</name>
    <dbReference type="NCBI Taxonomy" id="344882"/>
    <lineage>
        <taxon>Bacteria</taxon>
        <taxon>Pseudomonadati</taxon>
        <taxon>Pseudomonadota</taxon>
        <taxon>Gammaproteobacteria</taxon>
        <taxon>Lysobacterales</taxon>
        <taxon>Lysobacteraceae</taxon>
        <taxon>Pseudoxanthomonas</taxon>
    </lineage>
</organism>
<dbReference type="PROSITE" id="PS51755">
    <property type="entry name" value="OMPR_PHOB"/>
    <property type="match status" value="1"/>
</dbReference>
<evidence type="ECO:0000256" key="2">
    <source>
        <dbReference type="PROSITE-ProRule" id="PRU00169"/>
    </source>
</evidence>
<comment type="caution">
    <text evidence="6">The sequence shown here is derived from an EMBL/GenBank/DDBJ whole genome shotgun (WGS) entry which is preliminary data.</text>
</comment>
<keyword evidence="1 3" id="KW-0238">DNA-binding</keyword>
<evidence type="ECO:0000313" key="7">
    <source>
        <dbReference type="Proteomes" id="UP000052052"/>
    </source>
</evidence>
<dbReference type="Gene3D" id="3.40.50.2300">
    <property type="match status" value="1"/>
</dbReference>
<dbReference type="GO" id="GO:0032993">
    <property type="term" value="C:protein-DNA complex"/>
    <property type="evidence" value="ECO:0007669"/>
    <property type="project" value="TreeGrafter"/>
</dbReference>
<dbReference type="PANTHER" id="PTHR48111:SF37">
    <property type="entry name" value="RESPONSE REGULATOR PROTEIN CARR"/>
    <property type="match status" value="1"/>
</dbReference>
<dbReference type="GO" id="GO:0000156">
    <property type="term" value="F:phosphorelay response regulator activity"/>
    <property type="evidence" value="ECO:0007669"/>
    <property type="project" value="TreeGrafter"/>
</dbReference>
<evidence type="ECO:0000259" key="5">
    <source>
        <dbReference type="PROSITE" id="PS51755"/>
    </source>
</evidence>
<dbReference type="PATRIC" id="fig|344882.3.peg.2952"/>
<gene>
    <name evidence="6" type="ORF">ABB29_08015</name>
</gene>
<dbReference type="STRING" id="344882.ABB29_08015"/>
<dbReference type="Proteomes" id="UP000052052">
    <property type="component" value="Unassembled WGS sequence"/>
</dbReference>
<dbReference type="PROSITE" id="PS50110">
    <property type="entry name" value="RESPONSE_REGULATORY"/>
    <property type="match status" value="1"/>
</dbReference>
<dbReference type="SMART" id="SM00448">
    <property type="entry name" value="REC"/>
    <property type="match status" value="1"/>
</dbReference>
<feature type="DNA-binding region" description="OmpR/PhoB-type" evidence="3">
    <location>
        <begin position="135"/>
        <end position="235"/>
    </location>
</feature>
<dbReference type="Pfam" id="PF00486">
    <property type="entry name" value="Trans_reg_C"/>
    <property type="match status" value="1"/>
</dbReference>
<feature type="modified residue" description="4-aspartylphosphate" evidence="2">
    <location>
        <position position="63"/>
    </location>
</feature>
<dbReference type="Gene3D" id="1.10.10.10">
    <property type="entry name" value="Winged helix-like DNA-binding domain superfamily/Winged helix DNA-binding domain"/>
    <property type="match status" value="1"/>
</dbReference>
<dbReference type="InterPro" id="IPR039420">
    <property type="entry name" value="WalR-like"/>
</dbReference>
<evidence type="ECO:0000256" key="3">
    <source>
        <dbReference type="PROSITE-ProRule" id="PRU01091"/>
    </source>
</evidence>
<evidence type="ECO:0000259" key="4">
    <source>
        <dbReference type="PROSITE" id="PS50110"/>
    </source>
</evidence>
<dbReference type="Pfam" id="PF00072">
    <property type="entry name" value="Response_reg"/>
    <property type="match status" value="1"/>
</dbReference>
<reference evidence="6 7" key="1">
    <citation type="submission" date="2015-05" db="EMBL/GenBank/DDBJ databases">
        <title>Genome sequencing and analysis of members of genus Stenotrophomonas.</title>
        <authorList>
            <person name="Patil P.P."/>
            <person name="Midha S."/>
            <person name="Patil P.B."/>
        </authorList>
    </citation>
    <scope>NUCLEOTIDE SEQUENCE [LARGE SCALE GENOMIC DNA]</scope>
    <source>
        <strain evidence="6 7">DSM 21858</strain>
    </source>
</reference>
<dbReference type="RefSeq" id="WP_057658091.1">
    <property type="nucleotide sequence ID" value="NZ_LDJL01000007.1"/>
</dbReference>
<dbReference type="GO" id="GO:0005829">
    <property type="term" value="C:cytosol"/>
    <property type="evidence" value="ECO:0007669"/>
    <property type="project" value="TreeGrafter"/>
</dbReference>
<dbReference type="GO" id="GO:0000976">
    <property type="term" value="F:transcription cis-regulatory region binding"/>
    <property type="evidence" value="ECO:0007669"/>
    <property type="project" value="TreeGrafter"/>
</dbReference>
<proteinExistence type="predicted"/>
<dbReference type="SUPFAM" id="SSF52172">
    <property type="entry name" value="CheY-like"/>
    <property type="match status" value="1"/>
</dbReference>
<protein>
    <submittedName>
        <fullName evidence="6">Two-component response regulator</fullName>
    </submittedName>
</protein>
<name>A0A0R0CYF6_9GAMM</name>
<dbReference type="CDD" id="cd00383">
    <property type="entry name" value="trans_reg_C"/>
    <property type="match status" value="1"/>
</dbReference>
<dbReference type="PANTHER" id="PTHR48111">
    <property type="entry name" value="REGULATOR OF RPOS"/>
    <property type="match status" value="1"/>
</dbReference>
<evidence type="ECO:0000256" key="1">
    <source>
        <dbReference type="ARBA" id="ARBA00023125"/>
    </source>
</evidence>
<feature type="domain" description="Response regulatory" evidence="4">
    <location>
        <begin position="13"/>
        <end position="128"/>
    </location>
</feature>
<feature type="domain" description="OmpR/PhoB-type" evidence="5">
    <location>
        <begin position="135"/>
        <end position="235"/>
    </location>
</feature>
<dbReference type="InterPro" id="IPR001867">
    <property type="entry name" value="OmpR/PhoB-type_DNA-bd"/>
</dbReference>
<evidence type="ECO:0000313" key="6">
    <source>
        <dbReference type="EMBL" id="KRG70152.1"/>
    </source>
</evidence>
<dbReference type="OrthoDB" id="6117814at2"/>